<protein>
    <submittedName>
        <fullName evidence="1">3510_t:CDS:1</fullName>
    </submittedName>
</protein>
<gene>
    <name evidence="1" type="ORF">RPERSI_LOCUS9406</name>
</gene>
<accession>A0ACA9P430</accession>
<evidence type="ECO:0000313" key="1">
    <source>
        <dbReference type="EMBL" id="CAG8688212.1"/>
    </source>
</evidence>
<organism evidence="1 2">
    <name type="scientific">Racocetra persica</name>
    <dbReference type="NCBI Taxonomy" id="160502"/>
    <lineage>
        <taxon>Eukaryota</taxon>
        <taxon>Fungi</taxon>
        <taxon>Fungi incertae sedis</taxon>
        <taxon>Mucoromycota</taxon>
        <taxon>Glomeromycotina</taxon>
        <taxon>Glomeromycetes</taxon>
        <taxon>Diversisporales</taxon>
        <taxon>Gigasporaceae</taxon>
        <taxon>Racocetra</taxon>
    </lineage>
</organism>
<dbReference type="EMBL" id="CAJVQC010017790">
    <property type="protein sequence ID" value="CAG8688212.1"/>
    <property type="molecule type" value="Genomic_DNA"/>
</dbReference>
<feature type="non-terminal residue" evidence="1">
    <location>
        <position position="1"/>
    </location>
</feature>
<evidence type="ECO:0000313" key="2">
    <source>
        <dbReference type="Proteomes" id="UP000789920"/>
    </source>
</evidence>
<proteinExistence type="predicted"/>
<keyword evidence="2" id="KW-1185">Reference proteome</keyword>
<sequence length="75" mass="8497">DNCDCDSFNARISALEQVFNDAQNGIVTNKLVVNEIVIDRWKISYESNAAALICRDTEADGDKRYAMFNDKHIDL</sequence>
<reference evidence="1" key="1">
    <citation type="submission" date="2021-06" db="EMBL/GenBank/DDBJ databases">
        <authorList>
            <person name="Kallberg Y."/>
            <person name="Tangrot J."/>
            <person name="Rosling A."/>
        </authorList>
    </citation>
    <scope>NUCLEOTIDE SEQUENCE</scope>
    <source>
        <strain evidence="1">MA461A</strain>
    </source>
</reference>
<comment type="caution">
    <text evidence="1">The sequence shown here is derived from an EMBL/GenBank/DDBJ whole genome shotgun (WGS) entry which is preliminary data.</text>
</comment>
<name>A0ACA9P430_9GLOM</name>
<dbReference type="Proteomes" id="UP000789920">
    <property type="component" value="Unassembled WGS sequence"/>
</dbReference>